<dbReference type="OrthoDB" id="5134445at2759"/>
<protein>
    <recommendedName>
        <fullName evidence="4">Protein kinase domain-containing protein</fullName>
    </recommendedName>
</protein>
<dbReference type="Proteomes" id="UP000745764">
    <property type="component" value="Unassembled WGS sequence"/>
</dbReference>
<dbReference type="InterPro" id="IPR011009">
    <property type="entry name" value="Kinase-like_dom_sf"/>
</dbReference>
<dbReference type="Gene3D" id="1.10.510.10">
    <property type="entry name" value="Transferase(Phosphotransferase) domain 1"/>
    <property type="match status" value="1"/>
</dbReference>
<evidence type="ECO:0008006" key="4">
    <source>
        <dbReference type="Google" id="ProtNLM"/>
    </source>
</evidence>
<dbReference type="EMBL" id="CAINUL010000005">
    <property type="protein sequence ID" value="CAD0109741.1"/>
    <property type="molecule type" value="Genomic_DNA"/>
</dbReference>
<feature type="compositionally biased region" description="Basic and acidic residues" evidence="1">
    <location>
        <begin position="297"/>
        <end position="308"/>
    </location>
</feature>
<dbReference type="AlphaFoldDB" id="A0A9N8PR65"/>
<proteinExistence type="predicted"/>
<comment type="caution">
    <text evidence="2">The sequence shown here is derived from an EMBL/GenBank/DDBJ whole genome shotgun (WGS) entry which is preliminary data.</text>
</comment>
<evidence type="ECO:0000313" key="2">
    <source>
        <dbReference type="EMBL" id="CAD0109741.1"/>
    </source>
</evidence>
<feature type="region of interest" description="Disordered" evidence="1">
    <location>
        <begin position="283"/>
        <end position="308"/>
    </location>
</feature>
<organism evidence="2 3">
    <name type="scientific">Aureobasidium uvarum</name>
    <dbReference type="NCBI Taxonomy" id="2773716"/>
    <lineage>
        <taxon>Eukaryota</taxon>
        <taxon>Fungi</taxon>
        <taxon>Dikarya</taxon>
        <taxon>Ascomycota</taxon>
        <taxon>Pezizomycotina</taxon>
        <taxon>Dothideomycetes</taxon>
        <taxon>Dothideomycetidae</taxon>
        <taxon>Dothideales</taxon>
        <taxon>Saccotheciaceae</taxon>
        <taxon>Aureobasidium</taxon>
    </lineage>
</organism>
<evidence type="ECO:0000256" key="1">
    <source>
        <dbReference type="SAM" id="MobiDB-lite"/>
    </source>
</evidence>
<sequence length="308" mass="36188">MVIRFVDPASFNNASQCVLKLYDRRFSTQHRDDWDAAPWTLEIEKTYHDFVDCGDADEYFSYWDAEKERNDYWSAAYVDNRNRWSVAKREAYLQWDSTMTYETEKKAYERMSHLQGEDVPKVFGEVMLDQPTTTKQDNEHEDVDDKDARIFTIPGILMQYVDGFHLTDLHKHLPTEHWQSTVDSAIKALSNIQDCGILNRDVNTRSFMADPLTRKVMMIDFGMVCFREDAEGDREWEELQANQDEQGAVGLVMKSYLKRETDIGIVYRCSERALRLAWRFNQDGGENEGGTQEEDEYVRQNKDLMIEK</sequence>
<dbReference type="SUPFAM" id="SSF56112">
    <property type="entry name" value="Protein kinase-like (PK-like)"/>
    <property type="match status" value="1"/>
</dbReference>
<accession>A0A9N8PR65</accession>
<reference evidence="2" key="1">
    <citation type="submission" date="2020-06" db="EMBL/GenBank/DDBJ databases">
        <authorList>
            <person name="Onetto C."/>
        </authorList>
    </citation>
    <scope>NUCLEOTIDE SEQUENCE</scope>
</reference>
<keyword evidence="3" id="KW-1185">Reference proteome</keyword>
<name>A0A9N8PR65_9PEZI</name>
<gene>
    <name evidence="2" type="ORF">AWRI4620_LOCUS3996</name>
</gene>
<evidence type="ECO:0000313" key="3">
    <source>
        <dbReference type="Proteomes" id="UP000745764"/>
    </source>
</evidence>